<evidence type="ECO:0000256" key="6">
    <source>
        <dbReference type="ARBA" id="ARBA00023012"/>
    </source>
</evidence>
<dbReference type="Pfam" id="PF00512">
    <property type="entry name" value="HisKA"/>
    <property type="match status" value="1"/>
</dbReference>
<dbReference type="SMART" id="SM00086">
    <property type="entry name" value="PAC"/>
    <property type="match status" value="4"/>
</dbReference>
<gene>
    <name evidence="13" type="ORF">AVDCRST_MAG71-624</name>
</gene>
<name>A0A6J4KMA0_9GAMM</name>
<dbReference type="Gene3D" id="3.40.50.2300">
    <property type="match status" value="1"/>
</dbReference>
<dbReference type="InterPro" id="IPR004358">
    <property type="entry name" value="Sig_transdc_His_kin-like_C"/>
</dbReference>
<evidence type="ECO:0000256" key="1">
    <source>
        <dbReference type="ARBA" id="ARBA00000085"/>
    </source>
</evidence>
<dbReference type="EMBL" id="CADCUA010000180">
    <property type="protein sequence ID" value="CAA9309754.1"/>
    <property type="molecule type" value="Genomic_DNA"/>
</dbReference>
<sequence length="1027" mass="112827">MAQRHRAFAWDASPLGPPEAWDAALKTLVPIMLASNQAMFIVWGPSRTLLYNDPYGEILGDKHRDALGRDFLEVWHEIRTDLAPIVEAAYRGEPVQMDDILLWMERRGYREETHFSFFYAPVRDESGEVGGFFCACNEITAEVIAERRLAESEAQYRGVLANMDEGFTLFDADFNILEINEQTVGLTGFSREELIGENHWTRFPGTYDSVLGQMYRQALASGEPGTVSHMYEYADGRKVWYDVRAFPVEDKLAVFFRDVTRRRTMEAEAALAAERVQLALDAGAIIGTWVWHVPEDRFIGDERFAASFGLDAEACRRGMPTAPVFRAIHPDDVEHVRAVVTDALARGGPYRCEYRVRGADGRERWIEANGRVELDADGQALRFPGVLLDIEQRRRTQAERDRAETLLRTFIEAVPGVAYAKDREGRFLMANRGTAELLGLPPERFIGRTDLDVLANRAEAEAITANDRRIMDAGVVEQIEEAVQLADGTPAFWWSTKAPLRDGSGAVVGLIGASVDITDRKRMEDALRLSEQRSALAMDVAQLGTWVWDLASGAVTVDARCRELCGLAPGDDTLTFDVVAAHIHPEDRARVEQALSAALASADDASYSEEFRWVHADGTVVWTASRGLVRHERTAGGAKMGTMIGSVIDVTERRQILESLTQADRRKDEFLAMLAHELRNPLAPINAAAHVLLLSAADPRRVHDASTMISRQVGHLTRLVDDLLDVSRVTRGLVHLERQPVDLRSVVSTAVEQVRPLVEARRHELRTRVGAGHITVSGDFHRLVQVVSNLLNNAAKYTPQGGVIELALGSDNGRARLSVTDSGVGIAPHMTDQVFDLFTQAERTPDRSQGGLGIGLALVRSLVTLHGGQVRAESAGLHRGSTFHVELPLSTEMPARPAPTPAPSNATGRRILLVDDNTDAAATLAELLQLVGHTVAVAHDGESALAQAGDGTAWDTFILDIGLPDMTGYELAERLRASHPAPAASFIALTGYGQPHDRVISRASGFDHHLVKPADIPRLIDMLAKGG</sequence>
<dbReference type="PANTHER" id="PTHR43047:SF72">
    <property type="entry name" value="OSMOSENSING HISTIDINE PROTEIN KINASE SLN1"/>
    <property type="match status" value="1"/>
</dbReference>
<dbReference type="GO" id="GO:0008168">
    <property type="term" value="F:methyltransferase activity"/>
    <property type="evidence" value="ECO:0007669"/>
    <property type="project" value="UniProtKB-KW"/>
</dbReference>
<dbReference type="EC" id="2.7.13.3" evidence="2"/>
<dbReference type="Pfam" id="PF08448">
    <property type="entry name" value="PAS_4"/>
    <property type="match status" value="3"/>
</dbReference>
<feature type="domain" description="PAS" evidence="11">
    <location>
        <begin position="403"/>
        <end position="474"/>
    </location>
</feature>
<dbReference type="SMART" id="SM00091">
    <property type="entry name" value="PAS"/>
    <property type="match status" value="5"/>
</dbReference>
<dbReference type="SMART" id="SM00387">
    <property type="entry name" value="HATPase_c"/>
    <property type="match status" value="1"/>
</dbReference>
<dbReference type="InterPro" id="IPR003661">
    <property type="entry name" value="HisK_dim/P_dom"/>
</dbReference>
<feature type="domain" description="PAC" evidence="12">
    <location>
        <begin position="350"/>
        <end position="402"/>
    </location>
</feature>
<dbReference type="InterPro" id="IPR001610">
    <property type="entry name" value="PAC"/>
</dbReference>
<evidence type="ECO:0000256" key="2">
    <source>
        <dbReference type="ARBA" id="ARBA00012438"/>
    </source>
</evidence>
<dbReference type="InterPro" id="IPR001789">
    <property type="entry name" value="Sig_transdc_resp-reg_receiver"/>
</dbReference>
<dbReference type="SUPFAM" id="SSF47384">
    <property type="entry name" value="Homodimeric domain of signal transducing histidine kinase"/>
    <property type="match status" value="1"/>
</dbReference>
<dbReference type="Gene3D" id="3.30.565.10">
    <property type="entry name" value="Histidine kinase-like ATPase, C-terminal domain"/>
    <property type="match status" value="1"/>
</dbReference>
<dbReference type="InterPro" id="IPR003594">
    <property type="entry name" value="HATPase_dom"/>
</dbReference>
<dbReference type="InterPro" id="IPR036097">
    <property type="entry name" value="HisK_dim/P_sf"/>
</dbReference>
<feature type="domain" description="Histidine kinase" evidence="9">
    <location>
        <begin position="673"/>
        <end position="891"/>
    </location>
</feature>
<keyword evidence="6" id="KW-0902">Two-component regulatory system</keyword>
<evidence type="ECO:0000256" key="7">
    <source>
        <dbReference type="ARBA" id="ARBA00023136"/>
    </source>
</evidence>
<dbReference type="InterPro" id="IPR000700">
    <property type="entry name" value="PAS-assoc_C"/>
</dbReference>
<evidence type="ECO:0000256" key="4">
    <source>
        <dbReference type="ARBA" id="ARBA00022679"/>
    </source>
</evidence>
<reference evidence="13" key="1">
    <citation type="submission" date="2020-02" db="EMBL/GenBank/DDBJ databases">
        <authorList>
            <person name="Meier V. D."/>
        </authorList>
    </citation>
    <scope>NUCLEOTIDE SEQUENCE</scope>
    <source>
        <strain evidence="13">AVDCRST_MAG71</strain>
    </source>
</reference>
<keyword evidence="4 13" id="KW-0808">Transferase</keyword>
<dbReference type="PRINTS" id="PR00344">
    <property type="entry name" value="BCTRLSENSOR"/>
</dbReference>
<dbReference type="AlphaFoldDB" id="A0A6J4KMA0"/>
<dbReference type="Pfam" id="PF02518">
    <property type="entry name" value="HATPase_c"/>
    <property type="match status" value="1"/>
</dbReference>
<dbReference type="InterPro" id="IPR011006">
    <property type="entry name" value="CheY-like_superfamily"/>
</dbReference>
<dbReference type="NCBIfam" id="TIGR00229">
    <property type="entry name" value="sensory_box"/>
    <property type="match status" value="3"/>
</dbReference>
<dbReference type="Pfam" id="PF00072">
    <property type="entry name" value="Response_reg"/>
    <property type="match status" value="1"/>
</dbReference>
<feature type="domain" description="Response regulatory" evidence="10">
    <location>
        <begin position="910"/>
        <end position="1027"/>
    </location>
</feature>
<dbReference type="CDD" id="cd00082">
    <property type="entry name" value="HisKA"/>
    <property type="match status" value="1"/>
</dbReference>
<dbReference type="SMART" id="SM00448">
    <property type="entry name" value="REC"/>
    <property type="match status" value="1"/>
</dbReference>
<keyword evidence="13" id="KW-0489">Methyltransferase</keyword>
<dbReference type="SMART" id="SM00388">
    <property type="entry name" value="HisKA"/>
    <property type="match status" value="1"/>
</dbReference>
<protein>
    <recommendedName>
        <fullName evidence="2">histidine kinase</fullName>
        <ecNumber evidence="2">2.7.13.3</ecNumber>
    </recommendedName>
</protein>
<dbReference type="PROSITE" id="PS50113">
    <property type="entry name" value="PAC"/>
    <property type="match status" value="3"/>
</dbReference>
<accession>A0A6J4KMA0</accession>
<dbReference type="Pfam" id="PF08447">
    <property type="entry name" value="PAS_3"/>
    <property type="match status" value="2"/>
</dbReference>
<dbReference type="PROSITE" id="PS50110">
    <property type="entry name" value="RESPONSE_REGULATORY"/>
    <property type="match status" value="1"/>
</dbReference>
<dbReference type="CDD" id="cd17580">
    <property type="entry name" value="REC_2_DhkD-like"/>
    <property type="match status" value="1"/>
</dbReference>
<dbReference type="Gene3D" id="2.10.70.100">
    <property type="match status" value="1"/>
</dbReference>
<proteinExistence type="predicted"/>
<dbReference type="GO" id="GO:0032259">
    <property type="term" value="P:methylation"/>
    <property type="evidence" value="ECO:0007669"/>
    <property type="project" value="UniProtKB-KW"/>
</dbReference>
<organism evidence="13">
    <name type="scientific">uncultured Lysobacter sp</name>
    <dbReference type="NCBI Taxonomy" id="271060"/>
    <lineage>
        <taxon>Bacteria</taxon>
        <taxon>Pseudomonadati</taxon>
        <taxon>Pseudomonadota</taxon>
        <taxon>Gammaproteobacteria</taxon>
        <taxon>Lysobacterales</taxon>
        <taxon>Lysobacteraceae</taxon>
        <taxon>Lysobacter</taxon>
        <taxon>environmental samples</taxon>
    </lineage>
</organism>
<comment type="catalytic activity">
    <reaction evidence="1">
        <text>ATP + protein L-histidine = ADP + protein N-phospho-L-histidine.</text>
        <dbReference type="EC" id="2.7.13.3"/>
    </reaction>
</comment>
<dbReference type="PANTHER" id="PTHR43047">
    <property type="entry name" value="TWO-COMPONENT HISTIDINE PROTEIN KINASE"/>
    <property type="match status" value="1"/>
</dbReference>
<dbReference type="PROSITE" id="PS50112">
    <property type="entry name" value="PAS"/>
    <property type="match status" value="3"/>
</dbReference>
<evidence type="ECO:0000256" key="8">
    <source>
        <dbReference type="PROSITE-ProRule" id="PRU00169"/>
    </source>
</evidence>
<dbReference type="Gene3D" id="1.10.287.130">
    <property type="match status" value="1"/>
</dbReference>
<dbReference type="Gene3D" id="6.10.250.490">
    <property type="match status" value="1"/>
</dbReference>
<feature type="domain" description="PAC" evidence="12">
    <location>
        <begin position="477"/>
        <end position="529"/>
    </location>
</feature>
<evidence type="ECO:0000256" key="3">
    <source>
        <dbReference type="ARBA" id="ARBA00022553"/>
    </source>
</evidence>
<dbReference type="InterPro" id="IPR013656">
    <property type="entry name" value="PAS_4"/>
</dbReference>
<dbReference type="GO" id="GO:0009927">
    <property type="term" value="F:histidine phosphotransfer kinase activity"/>
    <property type="evidence" value="ECO:0007669"/>
    <property type="project" value="TreeGrafter"/>
</dbReference>
<dbReference type="InterPro" id="IPR035965">
    <property type="entry name" value="PAS-like_dom_sf"/>
</dbReference>
<evidence type="ECO:0000259" key="9">
    <source>
        <dbReference type="PROSITE" id="PS50109"/>
    </source>
</evidence>
<feature type="domain" description="PAC" evidence="12">
    <location>
        <begin position="607"/>
        <end position="662"/>
    </location>
</feature>
<feature type="domain" description="PAS" evidence="11">
    <location>
        <begin position="152"/>
        <end position="198"/>
    </location>
</feature>
<feature type="domain" description="PAS" evidence="11">
    <location>
        <begin position="530"/>
        <end position="602"/>
    </location>
</feature>
<dbReference type="InterPro" id="IPR000014">
    <property type="entry name" value="PAS"/>
</dbReference>
<dbReference type="InterPro" id="IPR005467">
    <property type="entry name" value="His_kinase_dom"/>
</dbReference>
<evidence type="ECO:0000259" key="11">
    <source>
        <dbReference type="PROSITE" id="PS50112"/>
    </source>
</evidence>
<dbReference type="FunFam" id="3.30.565.10:FF:000006">
    <property type="entry name" value="Sensor histidine kinase WalK"/>
    <property type="match status" value="1"/>
</dbReference>
<evidence type="ECO:0000259" key="12">
    <source>
        <dbReference type="PROSITE" id="PS50113"/>
    </source>
</evidence>
<keyword evidence="3 8" id="KW-0597">Phosphoprotein</keyword>
<evidence type="ECO:0000313" key="13">
    <source>
        <dbReference type="EMBL" id="CAA9309754.1"/>
    </source>
</evidence>
<dbReference type="GO" id="GO:0000155">
    <property type="term" value="F:phosphorelay sensor kinase activity"/>
    <property type="evidence" value="ECO:0007669"/>
    <property type="project" value="InterPro"/>
</dbReference>
<dbReference type="FunFam" id="1.10.287.130:FF:000001">
    <property type="entry name" value="Two-component sensor histidine kinase"/>
    <property type="match status" value="1"/>
</dbReference>
<dbReference type="CDD" id="cd00130">
    <property type="entry name" value="PAS"/>
    <property type="match status" value="4"/>
</dbReference>
<keyword evidence="5 13" id="KW-0418">Kinase</keyword>
<evidence type="ECO:0000256" key="5">
    <source>
        <dbReference type="ARBA" id="ARBA00022777"/>
    </source>
</evidence>
<dbReference type="SUPFAM" id="SSF55785">
    <property type="entry name" value="PYP-like sensor domain (PAS domain)"/>
    <property type="match status" value="5"/>
</dbReference>
<evidence type="ECO:0000259" key="10">
    <source>
        <dbReference type="PROSITE" id="PS50110"/>
    </source>
</evidence>
<dbReference type="Gene3D" id="3.30.450.20">
    <property type="entry name" value="PAS domain"/>
    <property type="match status" value="5"/>
</dbReference>
<dbReference type="SUPFAM" id="SSF55874">
    <property type="entry name" value="ATPase domain of HSP90 chaperone/DNA topoisomerase II/histidine kinase"/>
    <property type="match status" value="1"/>
</dbReference>
<dbReference type="SUPFAM" id="SSF52172">
    <property type="entry name" value="CheY-like"/>
    <property type="match status" value="1"/>
</dbReference>
<keyword evidence="7" id="KW-0472">Membrane</keyword>
<dbReference type="GO" id="GO:0005886">
    <property type="term" value="C:plasma membrane"/>
    <property type="evidence" value="ECO:0007669"/>
    <property type="project" value="TreeGrafter"/>
</dbReference>
<dbReference type="InterPro" id="IPR013655">
    <property type="entry name" value="PAS_fold_3"/>
</dbReference>
<feature type="modified residue" description="4-aspartylphosphate" evidence="8">
    <location>
        <position position="960"/>
    </location>
</feature>
<dbReference type="PROSITE" id="PS50109">
    <property type="entry name" value="HIS_KIN"/>
    <property type="match status" value="1"/>
</dbReference>
<dbReference type="InterPro" id="IPR036890">
    <property type="entry name" value="HATPase_C_sf"/>
</dbReference>